<dbReference type="Gene3D" id="3.40.50.1380">
    <property type="entry name" value="Methylglyoxal synthase-like domain"/>
    <property type="match status" value="1"/>
</dbReference>
<keyword evidence="9" id="KW-0511">Multifunctional enzyme</keyword>
<dbReference type="GeneID" id="28936376"/>
<dbReference type="SUPFAM" id="SSF53927">
    <property type="entry name" value="Cytidine deaminase-like"/>
    <property type="match status" value="1"/>
</dbReference>
<keyword evidence="5" id="KW-0963">Cytoplasm</keyword>
<dbReference type="CDD" id="cd01421">
    <property type="entry name" value="IMPCH"/>
    <property type="match status" value="1"/>
</dbReference>
<dbReference type="Proteomes" id="UP000054454">
    <property type="component" value="Unassembled WGS sequence"/>
</dbReference>
<keyword evidence="12" id="KW-1185">Reference proteome</keyword>
<evidence type="ECO:0000256" key="8">
    <source>
        <dbReference type="ARBA" id="ARBA00022801"/>
    </source>
</evidence>
<dbReference type="GO" id="GO:0005829">
    <property type="term" value="C:cytosol"/>
    <property type="evidence" value="ECO:0007669"/>
    <property type="project" value="UniProtKB-SubCell"/>
</dbReference>
<dbReference type="VEuPathDB" id="FungiDB:T552_01594"/>
<dbReference type="FunFam" id="3.40.140.20:FF:000003">
    <property type="entry name" value="Bifunctional purine biosynthesis protein"/>
    <property type="match status" value="1"/>
</dbReference>
<comment type="pathway">
    <text evidence="2">Purine metabolism; IMP biosynthesis via de novo pathway; IMP from 5-formamido-1-(5-phospho-D-ribosyl)imidazole-4-carboxamide: step 1/1.</text>
</comment>
<dbReference type="OrthoDB" id="6017153at2759"/>
<organism evidence="11 12">
    <name type="scientific">Pneumocystis carinii (strain B80)</name>
    <name type="common">Rat pneumocystis pneumonia agent</name>
    <name type="synonym">Pneumocystis carinii f. sp. carinii</name>
    <dbReference type="NCBI Taxonomy" id="1408658"/>
    <lineage>
        <taxon>Eukaryota</taxon>
        <taxon>Fungi</taxon>
        <taxon>Dikarya</taxon>
        <taxon>Ascomycota</taxon>
        <taxon>Taphrinomycotina</taxon>
        <taxon>Pneumocystomycetes</taxon>
        <taxon>Pneumocystaceae</taxon>
        <taxon>Pneumocystis</taxon>
    </lineage>
</organism>
<name>A0A0W4ZKQ8_PNEC8</name>
<evidence type="ECO:0000256" key="7">
    <source>
        <dbReference type="ARBA" id="ARBA00022755"/>
    </source>
</evidence>
<dbReference type="InterPro" id="IPR036914">
    <property type="entry name" value="MGS-like_dom_sf"/>
</dbReference>
<evidence type="ECO:0000256" key="1">
    <source>
        <dbReference type="ARBA" id="ARBA00004514"/>
    </source>
</evidence>
<evidence type="ECO:0000256" key="2">
    <source>
        <dbReference type="ARBA" id="ARBA00004844"/>
    </source>
</evidence>
<accession>A0A0W4ZKQ8</accession>
<comment type="caution">
    <text evidence="11">The sequence shown here is derived from an EMBL/GenBank/DDBJ whole genome shotgun (WGS) entry which is preliminary data.</text>
</comment>
<evidence type="ECO:0000256" key="9">
    <source>
        <dbReference type="ARBA" id="ARBA00023268"/>
    </source>
</evidence>
<evidence type="ECO:0000313" key="12">
    <source>
        <dbReference type="Proteomes" id="UP000054454"/>
    </source>
</evidence>
<feature type="domain" description="MGS-like" evidence="10">
    <location>
        <begin position="42"/>
        <end position="191"/>
    </location>
</feature>
<dbReference type="SMART" id="SM00798">
    <property type="entry name" value="AICARFT_IMPCHas"/>
    <property type="match status" value="1"/>
</dbReference>
<dbReference type="FunFam" id="3.40.50.1380:FF:000001">
    <property type="entry name" value="Bifunctional purine biosynthesis protein PurH"/>
    <property type="match status" value="1"/>
</dbReference>
<comment type="subcellular location">
    <subcellularLocation>
        <location evidence="1">Cytoplasm</location>
        <location evidence="1">Cytosol</location>
    </subcellularLocation>
</comment>
<evidence type="ECO:0000256" key="6">
    <source>
        <dbReference type="ARBA" id="ARBA00022679"/>
    </source>
</evidence>
<dbReference type="Gene3D" id="3.40.140.20">
    <property type="match status" value="2"/>
</dbReference>
<dbReference type="InterPro" id="IPR016193">
    <property type="entry name" value="Cytidine_deaminase-like"/>
</dbReference>
<dbReference type="EMBL" id="LFVZ01000006">
    <property type="protein sequence ID" value="KTW28964.1"/>
    <property type="molecule type" value="Genomic_DNA"/>
</dbReference>
<evidence type="ECO:0000256" key="5">
    <source>
        <dbReference type="ARBA" id="ARBA00022490"/>
    </source>
</evidence>
<dbReference type="GO" id="GO:0006189">
    <property type="term" value="P:'de novo' IMP biosynthetic process"/>
    <property type="evidence" value="ECO:0007669"/>
    <property type="project" value="UniProtKB-UniPathway"/>
</dbReference>
<dbReference type="RefSeq" id="XP_018226331.1">
    <property type="nucleotide sequence ID" value="XM_018370173.1"/>
</dbReference>
<dbReference type="SMART" id="SM00851">
    <property type="entry name" value="MGS"/>
    <property type="match status" value="1"/>
</dbReference>
<dbReference type="InterPro" id="IPR011607">
    <property type="entry name" value="MGS-like_dom"/>
</dbReference>
<proteinExistence type="inferred from homology"/>
<dbReference type="PROSITE" id="PS51855">
    <property type="entry name" value="MGS"/>
    <property type="match status" value="1"/>
</dbReference>
<dbReference type="PANTHER" id="PTHR11692">
    <property type="entry name" value="BIFUNCTIONAL PURINE BIOSYNTHESIS PROTEIN PURH"/>
    <property type="match status" value="1"/>
</dbReference>
<dbReference type="AlphaFoldDB" id="A0A0W4ZKQ8"/>
<keyword evidence="7" id="KW-0658">Purine biosynthesis</keyword>
<reference evidence="12" key="1">
    <citation type="journal article" date="2016" name="Nat. Commun.">
        <title>Genome analysis of three Pneumocystis species reveals adaptation mechanisms to life exclusively in mammalian hosts.</title>
        <authorList>
            <person name="Ma L."/>
            <person name="Chen Z."/>
            <person name="Huang D.W."/>
            <person name="Kutty G."/>
            <person name="Ishihara M."/>
            <person name="Wang H."/>
            <person name="Abouelleil A."/>
            <person name="Bishop L."/>
            <person name="Davey E."/>
            <person name="Deng R."/>
            <person name="Deng X."/>
            <person name="Fan L."/>
            <person name="Fantoni G."/>
            <person name="Fitzgerald M."/>
            <person name="Gogineni E."/>
            <person name="Goldberg J.M."/>
            <person name="Handley G."/>
            <person name="Hu X."/>
            <person name="Huber C."/>
            <person name="Jiao X."/>
            <person name="Jones K."/>
            <person name="Levin J.Z."/>
            <person name="Liu Y."/>
            <person name="Macdonald P."/>
            <person name="Melnikov A."/>
            <person name="Raley C."/>
            <person name="Sassi M."/>
            <person name="Sherman B.T."/>
            <person name="Song X."/>
            <person name="Sykes S."/>
            <person name="Tran B."/>
            <person name="Walsh L."/>
            <person name="Xia Y."/>
            <person name="Yang J."/>
            <person name="Young S."/>
            <person name="Zeng Q."/>
            <person name="Zheng X."/>
            <person name="Stephens R."/>
            <person name="Nusbaum C."/>
            <person name="Birren B.W."/>
            <person name="Azadi P."/>
            <person name="Lempicki R.A."/>
            <person name="Cuomo C.A."/>
            <person name="Kovacs J.A."/>
        </authorList>
    </citation>
    <scope>NUCLEOTIDE SEQUENCE [LARGE SCALE GENOMIC DNA]</scope>
    <source>
        <strain evidence="12">B80</strain>
    </source>
</reference>
<evidence type="ECO:0000256" key="4">
    <source>
        <dbReference type="ARBA" id="ARBA00007667"/>
    </source>
</evidence>
<dbReference type="UniPathway" id="UPA00074">
    <property type="reaction ID" value="UER00133"/>
</dbReference>
<comment type="similarity">
    <text evidence="4">Belongs to the PurH family.</text>
</comment>
<dbReference type="HAMAP" id="MF_00139">
    <property type="entry name" value="PurH"/>
    <property type="match status" value="1"/>
</dbReference>
<dbReference type="Pfam" id="PF01808">
    <property type="entry name" value="AICARFT_IMPCHas"/>
    <property type="match status" value="1"/>
</dbReference>
<protein>
    <submittedName>
        <fullName evidence="11">Phosphoribosylaminoimidazolecarboxamide formyltransferase/IMP cyclohydrolase</fullName>
    </submittedName>
</protein>
<dbReference type="InterPro" id="IPR024050">
    <property type="entry name" value="AICAR_Tfase_insert_dom_sf"/>
</dbReference>
<dbReference type="PANTHER" id="PTHR11692:SF0">
    <property type="entry name" value="BIFUNCTIONAL PURINE BIOSYNTHESIS PROTEIN ATIC"/>
    <property type="match status" value="1"/>
</dbReference>
<keyword evidence="8" id="KW-0378">Hydrolase</keyword>
<gene>
    <name evidence="11" type="ORF">T552_01594</name>
</gene>
<dbReference type="InterPro" id="IPR002695">
    <property type="entry name" value="PurH-like"/>
</dbReference>
<sequence length="634" mass="71705">MIYLQSYYDHNFPKPDILKNIKLQKGAFSDCFLSFIIFLYIQKRSMEKKKIAILSVYDKTGLLDLVEGLTKHNIKLLGTGGTSKIILDAGYDISEVSSITNYPEILGGRVKTLHPHIFGGILARDLESDKKELELFNINKIDYVICNLYPFKETISKQNITIAEIIEEIDIGGVTLLRAAAKNHIRVTVLSDPNDYSSFLEELERGEISQESRNRFALKAFSYTSEYDINIANYFRKQYTSNQMQLSLRYGINPYQTSAEAFVHSGNIPFKVLCGSPSYINLLDALNSWPLVKELSEALNLPAAASFKHVSPTGVSIGISLSEIEKKVYFVEDISNLSLLACAYARARGADRMSSFGDWIALSAKVDLPTAKIISREVSDGIIAPCYEEDALEILKKKKNGKYCILQMDYNYEPPLIETRQIYGISLQQRRNDVKINEETFRNIVSNNKTLPKDALIDLTVATITLKYTQSNSVSYAKNGMIVGLAAGQQSRIHCTRLAGAKTKKWWLRHHPKILKFDFHSCVKRPEKSNAIDLYIENKIPNSGPEKKQWESVFATIPEPLSNKEISEFMEKLNDVTCASDAFFPFPDNINELSKYNVKYISAPGGSIKDKEIFETADQFGMIFVNTNLRLFHH</sequence>
<dbReference type="SUPFAM" id="SSF52335">
    <property type="entry name" value="Methylglyoxal synthase-like"/>
    <property type="match status" value="1"/>
</dbReference>
<dbReference type="NCBIfam" id="TIGR00355">
    <property type="entry name" value="purH"/>
    <property type="match status" value="1"/>
</dbReference>
<dbReference type="Pfam" id="PF02142">
    <property type="entry name" value="MGS"/>
    <property type="match status" value="1"/>
</dbReference>
<dbReference type="GO" id="GO:0004643">
    <property type="term" value="F:phosphoribosylaminoimidazolecarboxamide formyltransferase activity"/>
    <property type="evidence" value="ECO:0007669"/>
    <property type="project" value="EnsemblFungi"/>
</dbReference>
<dbReference type="InterPro" id="IPR024051">
    <property type="entry name" value="AICAR_Tfase_dup_dom_sf"/>
</dbReference>
<dbReference type="NCBIfam" id="NF005492">
    <property type="entry name" value="PRK07106.1"/>
    <property type="match status" value="1"/>
</dbReference>
<keyword evidence="6" id="KW-0808">Transferase</keyword>
<dbReference type="Gene3D" id="1.10.287.440">
    <property type="match status" value="1"/>
</dbReference>
<evidence type="ECO:0000313" key="11">
    <source>
        <dbReference type="EMBL" id="KTW28964.1"/>
    </source>
</evidence>
<evidence type="ECO:0000259" key="10">
    <source>
        <dbReference type="PROSITE" id="PS51855"/>
    </source>
</evidence>
<comment type="pathway">
    <text evidence="3">Purine metabolism; IMP biosynthesis via de novo pathway; 5-formamido-1-(5-phospho-D-ribosyl)imidazole-4-carboxamide from 5-amino-1-(5-phospho-D-ribosyl)imidazole-4-carboxamide (10-formyl THF route): step 1/1.</text>
</comment>
<dbReference type="GO" id="GO:0003937">
    <property type="term" value="F:IMP cyclohydrolase activity"/>
    <property type="evidence" value="ECO:0007669"/>
    <property type="project" value="EnsemblFungi"/>
</dbReference>
<evidence type="ECO:0000256" key="3">
    <source>
        <dbReference type="ARBA" id="ARBA00004954"/>
    </source>
</evidence>